<reference evidence="1" key="1">
    <citation type="journal article" date="2018" name="Genome Biol.">
        <title>SKESA: strategic k-mer extension for scrupulous assemblies.</title>
        <authorList>
            <person name="Souvorov A."/>
            <person name="Agarwala R."/>
            <person name="Lipman D.J."/>
        </authorList>
    </citation>
    <scope>NUCLEOTIDE SEQUENCE</scope>
    <source>
        <strain evidence="1">Salmonella enterica</strain>
    </source>
</reference>
<dbReference type="AlphaFoldDB" id="A0A3U4RRW1"/>
<organism evidence="1">
    <name type="scientific">Salmonella enterica I</name>
    <dbReference type="NCBI Taxonomy" id="59201"/>
    <lineage>
        <taxon>Bacteria</taxon>
        <taxon>Pseudomonadati</taxon>
        <taxon>Pseudomonadota</taxon>
        <taxon>Gammaproteobacteria</taxon>
        <taxon>Enterobacterales</taxon>
        <taxon>Enterobacteriaceae</taxon>
        <taxon>Salmonella</taxon>
    </lineage>
</organism>
<reference evidence="1" key="2">
    <citation type="submission" date="2019-10" db="EMBL/GenBank/DDBJ databases">
        <authorList>
            <consortium name="NCBI Pathogen Detection Project"/>
        </authorList>
    </citation>
    <scope>NUCLEOTIDE SEQUENCE</scope>
    <source>
        <strain evidence="1">Salmonella enterica</strain>
    </source>
</reference>
<dbReference type="EMBL" id="DAAHCA010000006">
    <property type="protein sequence ID" value="HAB5502009.1"/>
    <property type="molecule type" value="Genomic_DNA"/>
</dbReference>
<comment type="caution">
    <text evidence="1">The sequence shown here is derived from an EMBL/GenBank/DDBJ whole genome shotgun (WGS) entry which is preliminary data.</text>
</comment>
<sequence length="156" mass="18331">MSIEEKFFSDIDLNDPFFNSLRADYEGFDVWFLSKGKNKAFVSRNELGEIDGFLYLKIEDEELSDMTPTFPKMKRVKLGTFKIDAHGTKLGERFIRIMFQFAMRNKLKEVYVTIFDKHSGLIRLLTKYGFVLKARKNLSTINGQEGVYFKNLVWKE</sequence>
<dbReference type="RefSeq" id="WP_024144839.1">
    <property type="nucleotide sequence ID" value="NZ_JBGSHB010000001.1"/>
</dbReference>
<accession>A0A3U4RRW1</accession>
<name>A0A3U4RRW1_SALET</name>
<dbReference type="SUPFAM" id="SSF55729">
    <property type="entry name" value="Acyl-CoA N-acyltransferases (Nat)"/>
    <property type="match status" value="1"/>
</dbReference>
<evidence type="ECO:0000313" key="1">
    <source>
        <dbReference type="EMBL" id="HAB4636337.1"/>
    </source>
</evidence>
<keyword evidence="1" id="KW-0808">Transferase</keyword>
<gene>
    <name evidence="2" type="ORF">GBW64_13270</name>
    <name evidence="1" type="ORF">GBZ60_22285</name>
</gene>
<evidence type="ECO:0000313" key="2">
    <source>
        <dbReference type="EMBL" id="HAB5502009.1"/>
    </source>
</evidence>
<dbReference type="InterPro" id="IPR016181">
    <property type="entry name" value="Acyl_CoA_acyltransferase"/>
</dbReference>
<dbReference type="Gene3D" id="3.40.630.30">
    <property type="match status" value="1"/>
</dbReference>
<proteinExistence type="predicted"/>
<dbReference type="GO" id="GO:0016740">
    <property type="term" value="F:transferase activity"/>
    <property type="evidence" value="ECO:0007669"/>
    <property type="project" value="UniProtKB-KW"/>
</dbReference>
<dbReference type="EMBL" id="DAAGUQ010000023">
    <property type="protein sequence ID" value="HAB4636337.1"/>
    <property type="molecule type" value="Genomic_DNA"/>
</dbReference>
<protein>
    <submittedName>
        <fullName evidence="1">GNAT family N-acetyltransferase</fullName>
    </submittedName>
</protein>